<dbReference type="Proteomes" id="UP001163846">
    <property type="component" value="Unassembled WGS sequence"/>
</dbReference>
<accession>A0AA38U7D0</accession>
<feature type="region of interest" description="Disordered" evidence="1">
    <location>
        <begin position="1"/>
        <end position="110"/>
    </location>
</feature>
<name>A0AA38U7D0_9AGAR</name>
<sequence>MALTEIDLVYPESGPANIGQENVEEEEESDFDDFDLVYPDDPPPPFCAPPLAISAPPLHQEEVFAELPFSQSQSQSESQPKPIKPRLTIRLPSRRPSQSPTKADSASFTASDSSATRNLFVSTPLSSVGSSNEQTPVLPQYEQTTPFLRLCSNAGCNGIVRFESNRRRCMGCITRGWTSKDFLSHTESDRETAKIQKRKKKSRKRVSWFDGYGEDEKQAVECTEPESALGDGSGEDAMDVDEVDLDRPMLEMDSDHSNSDVFIRGWDSDLTEEDEDKDDRVHQEMTADQDTDPGPSFGLSRKRCSITSCRNFLPLYDARKCCPSCRETDRERRRKRLCNIRTGKYSEYGPDESKDQESLSLKLASSHNQLRSYTLDDPAGFVAAGARLCSISGCKHIVPNQVEYKYKLCFPCRCRSSRNHKIQQARRDRQIRAASGLTIDEDEEPIEKLFPLDFPPPPQNLLRAAMGRCSNIDCGMKLDPSKFSAFQAKTKQRSNSPHGSSESVSSSILASVSESPLDTQDYEINDTEIVCEQCTWRRMSPKERRTTKVELHTRVRVVLAAEETGGIISKTNNDGFGLSPLKSCIRPNAPVIRLPQRPIPPPKPRIPTPYPEYQCFSHLICALQNLFKSFLQAQGYYLAFNIARESPNTYCRTEGNVENTELDPSDSFLSNTITIADTLKPPQNSNPSTQTHLVSAPSRSTQNTMSKFSFNGEFSIIAPDFEVIEREAEISEFVTRIMHQVETVTSLEFIPSSRSCMIAYGGLITRFACRGMVPMQYPPGFSPSLEIPPSRDMMGELEVVVLPVESHRCFPGQRTVVRFRLVG</sequence>
<feature type="region of interest" description="Disordered" evidence="1">
    <location>
        <begin position="487"/>
        <end position="516"/>
    </location>
</feature>
<dbReference type="EMBL" id="MU806644">
    <property type="protein sequence ID" value="KAJ3833727.1"/>
    <property type="molecule type" value="Genomic_DNA"/>
</dbReference>
<evidence type="ECO:0000313" key="2">
    <source>
        <dbReference type="EMBL" id="KAJ3833727.1"/>
    </source>
</evidence>
<keyword evidence="3" id="KW-1185">Reference proteome</keyword>
<feature type="region of interest" description="Disordered" evidence="1">
    <location>
        <begin position="217"/>
        <end position="237"/>
    </location>
</feature>
<reference evidence="2" key="1">
    <citation type="submission" date="2022-08" db="EMBL/GenBank/DDBJ databases">
        <authorList>
            <consortium name="DOE Joint Genome Institute"/>
            <person name="Min B."/>
            <person name="Riley R."/>
            <person name="Sierra-Patev S."/>
            <person name="Naranjo-Ortiz M."/>
            <person name="Looney B."/>
            <person name="Konkel Z."/>
            <person name="Slot J.C."/>
            <person name="Sakamoto Y."/>
            <person name="Steenwyk J.L."/>
            <person name="Rokas A."/>
            <person name="Carro J."/>
            <person name="Camarero S."/>
            <person name="Ferreira P."/>
            <person name="Molpeceres G."/>
            <person name="Ruiz-Duenas F.J."/>
            <person name="Serrano A."/>
            <person name="Henrissat B."/>
            <person name="Drula E."/>
            <person name="Hughes K.W."/>
            <person name="Mata J.L."/>
            <person name="Ishikawa N.K."/>
            <person name="Vargas-Isla R."/>
            <person name="Ushijima S."/>
            <person name="Smith C.A."/>
            <person name="Ahrendt S."/>
            <person name="Andreopoulos W."/>
            <person name="He G."/>
            <person name="Labutti K."/>
            <person name="Lipzen A."/>
            <person name="Ng V."/>
            <person name="Sandor L."/>
            <person name="Barry K."/>
            <person name="Martinez A.T."/>
            <person name="Xiao Y."/>
            <person name="Gibbons J.G."/>
            <person name="Terashima K."/>
            <person name="Hibbett D.S."/>
            <person name="Grigoriev I.V."/>
        </authorList>
    </citation>
    <scope>NUCLEOTIDE SEQUENCE</scope>
    <source>
        <strain evidence="2">TFB9207</strain>
    </source>
</reference>
<proteinExistence type="predicted"/>
<organism evidence="2 3">
    <name type="scientific">Lentinula raphanica</name>
    <dbReference type="NCBI Taxonomy" id="153919"/>
    <lineage>
        <taxon>Eukaryota</taxon>
        <taxon>Fungi</taxon>
        <taxon>Dikarya</taxon>
        <taxon>Basidiomycota</taxon>
        <taxon>Agaricomycotina</taxon>
        <taxon>Agaricomycetes</taxon>
        <taxon>Agaricomycetidae</taxon>
        <taxon>Agaricales</taxon>
        <taxon>Marasmiineae</taxon>
        <taxon>Omphalotaceae</taxon>
        <taxon>Lentinula</taxon>
    </lineage>
</organism>
<evidence type="ECO:0000313" key="3">
    <source>
        <dbReference type="Proteomes" id="UP001163846"/>
    </source>
</evidence>
<gene>
    <name evidence="2" type="ORF">F5878DRAFT_632225</name>
</gene>
<comment type="caution">
    <text evidence="2">The sequence shown here is derived from an EMBL/GenBank/DDBJ whole genome shotgun (WGS) entry which is preliminary data.</text>
</comment>
<protein>
    <submittedName>
        <fullName evidence="2">Uncharacterized protein</fullName>
    </submittedName>
</protein>
<dbReference type="AlphaFoldDB" id="A0AA38U7D0"/>
<feature type="region of interest" description="Disordered" evidence="1">
    <location>
        <begin position="272"/>
        <end position="297"/>
    </location>
</feature>
<feature type="compositionally biased region" description="Low complexity" evidence="1">
    <location>
        <begin position="70"/>
        <end position="79"/>
    </location>
</feature>
<evidence type="ECO:0000256" key="1">
    <source>
        <dbReference type="SAM" id="MobiDB-lite"/>
    </source>
</evidence>
<feature type="compositionally biased region" description="Low complexity" evidence="1">
    <location>
        <begin position="494"/>
        <end position="515"/>
    </location>
</feature>
<feature type="compositionally biased region" description="Acidic residues" evidence="1">
    <location>
        <begin position="22"/>
        <end position="35"/>
    </location>
</feature>